<reference evidence="3 4" key="1">
    <citation type="submission" date="2021-06" db="EMBL/GenBank/DDBJ databases">
        <title>Caerostris darwini draft genome.</title>
        <authorList>
            <person name="Kono N."/>
            <person name="Arakawa K."/>
        </authorList>
    </citation>
    <scope>NUCLEOTIDE SEQUENCE [LARGE SCALE GENOMIC DNA]</scope>
</reference>
<dbReference type="FunFam" id="2.60.120.920:FF:000001">
    <property type="entry name" value="neuralized-like protein 4 isoform X1"/>
    <property type="match status" value="4"/>
</dbReference>
<organism evidence="3 4">
    <name type="scientific">Caerostris darwini</name>
    <dbReference type="NCBI Taxonomy" id="1538125"/>
    <lineage>
        <taxon>Eukaryota</taxon>
        <taxon>Metazoa</taxon>
        <taxon>Ecdysozoa</taxon>
        <taxon>Arthropoda</taxon>
        <taxon>Chelicerata</taxon>
        <taxon>Arachnida</taxon>
        <taxon>Araneae</taxon>
        <taxon>Araneomorphae</taxon>
        <taxon>Entelegynae</taxon>
        <taxon>Araneoidea</taxon>
        <taxon>Araneidae</taxon>
        <taxon>Caerostris</taxon>
    </lineage>
</organism>
<feature type="domain" description="NHR" evidence="2">
    <location>
        <begin position="382"/>
        <end position="548"/>
    </location>
</feature>
<dbReference type="EMBL" id="BPLQ01014096">
    <property type="protein sequence ID" value="GIY77316.1"/>
    <property type="molecule type" value="Genomic_DNA"/>
</dbReference>
<comment type="caution">
    <text evidence="3">The sequence shown here is derived from an EMBL/GenBank/DDBJ whole genome shotgun (WGS) entry which is preliminary data.</text>
</comment>
<dbReference type="PANTHER" id="PTHR12429:SF14">
    <property type="entry name" value="NEURALIZED-LIKE PROTEIN 4"/>
    <property type="match status" value="1"/>
</dbReference>
<dbReference type="PROSITE" id="PS51065">
    <property type="entry name" value="NHR"/>
    <property type="match status" value="5"/>
</dbReference>
<evidence type="ECO:0000313" key="4">
    <source>
        <dbReference type="Proteomes" id="UP001054837"/>
    </source>
</evidence>
<accession>A0AAV4W3I6</accession>
<evidence type="ECO:0000313" key="3">
    <source>
        <dbReference type="EMBL" id="GIY77316.1"/>
    </source>
</evidence>
<gene>
    <name evidence="3" type="primary">Neurl4</name>
    <name evidence="3" type="ORF">CDAR_476191</name>
</gene>
<dbReference type="InterPro" id="IPR037962">
    <property type="entry name" value="Neuralized"/>
</dbReference>
<dbReference type="InterPro" id="IPR006573">
    <property type="entry name" value="NHR_dom"/>
</dbReference>
<dbReference type="Proteomes" id="UP001054837">
    <property type="component" value="Unassembled WGS sequence"/>
</dbReference>
<feature type="domain" description="NHR" evidence="2">
    <location>
        <begin position="628"/>
        <end position="793"/>
    </location>
</feature>
<proteinExistence type="predicted"/>
<dbReference type="SUPFAM" id="SSF49899">
    <property type="entry name" value="Concanavalin A-like lectins/glucanases"/>
    <property type="match status" value="2"/>
</dbReference>
<feature type="domain" description="NHR" evidence="2">
    <location>
        <begin position="181"/>
        <end position="348"/>
    </location>
</feature>
<dbReference type="InterPro" id="IPR043136">
    <property type="entry name" value="B30.2/SPRY_sf"/>
</dbReference>
<evidence type="ECO:0000259" key="2">
    <source>
        <dbReference type="PROSITE" id="PS51065"/>
    </source>
</evidence>
<dbReference type="CDD" id="cd12887">
    <property type="entry name" value="SPRY_NHR_like"/>
    <property type="match status" value="5"/>
</dbReference>
<feature type="domain" description="NHR" evidence="2">
    <location>
        <begin position="2"/>
        <end position="168"/>
    </location>
</feature>
<dbReference type="InterPro" id="IPR013320">
    <property type="entry name" value="ConA-like_dom_sf"/>
</dbReference>
<dbReference type="SMART" id="SM00588">
    <property type="entry name" value="NEUZ"/>
    <property type="match status" value="5"/>
</dbReference>
<sequence length="1239" mass="138271">MGMNFHSKTGTMVTLSNSNKTACRNNPHQEFNHGLVMSNEPLHDDQIFEVRIDKKVPTWSGSIEIGVTSLDPSYLDFPSSATNLREGSWVMSGTSILEDGKSYLEDYGHDLDELSEGDTVGVMRSSNGELHFFVNGVDQGISAHQVTGAVYAVVDMYGKCAQVTIVDHEDEKSNFIRVADKLHFHEHCGTMVKLSNCNRTAERRKPVDEFNNGVVMTHRALIDDELFEIRIDELVNKWSGSIEMGVTTHNPDTLDFPATMTNMRSGTIMMSGCGILTNGKGSRREYGEYNLDELHEGDRIGLVRKSNKSLNYYINGFDQGIAAENVPDVLYGVVDLYGMTVKVSITDNYKPTLNKPDQENCTAAVELRNKPLCQRIGLRYDDLLFHYNCGLHVRVTNGGRTAFRPNCLDDFNNAVVITNRPLKHGEIFEVLLEQVVMKWEGTIEVGVTIHSAEELKFPSTMTVVRSGTWMMTRNGVMYNGSTITDDYGYDLDKLKAGDKVGLIVYEDASLHFFVNGVDQGLAASNIPNNVYGVIDLYGQAVKASIVGSSESPVFYEDVNSPTATNYLEDLQMSQSSSIGGRKSSQAGKETEHANEISKPRTNYNPHSIYFDDDDSLEEFSNDDRIEPPFSFYSVRGTNISLDYFGVLATRTRDYDHGLVFSLKYLKKDNLYEVHVYTTNTIWGGTLRFGVTTYEPENQTDLPSSALGLTDCDTWLILDSHLYKNGEVLKRNYALYLPHVTAGDSVGIKILNDNSLHFFINGVDLGVAELNMPEKLRMVADIYGSVESVMAQNGGAFTNTDSRNQEKKSNVSSQFIYAPFAMMAFHENHGKNILLSNENLTACRTAGYNQGIVITYKALLCEEIFQVQLDNLLSDWSGSIQIGVTSQNPGNIMCLPSSALSMKENTWVISEDSVYYNGVKIKSKYGPHLNNLKNRHKIGVKIDSQKNLHLIVNNIDHGIAAENISYPAFAIIDVYGKCKQITITSDPYSSDEESEKDDKEKANVECDGEKIIKPVCSSQLSTLNCNHQRICSIIKASLGLLDVYFLQDSVVCFCDLCHKLRGEEPYYRKGDPPRDYAQPFGWCRFPLKSSSKAEKSGVNDKWHVAFYGTGFGSVCRILEHGKLLPPAMLGFKVQQKATDKGGKSKDTNNNHVLISPTMLYAGSTKFSPKEEFLDSETKKLYHAKVAFQVYVRPGSYTVGPQQLGVREPIDVHFSNNDLEWYTKEEGSIILHSLLIKVDPV</sequence>
<feature type="region of interest" description="Disordered" evidence="1">
    <location>
        <begin position="576"/>
        <end position="605"/>
    </location>
</feature>
<dbReference type="Gene3D" id="2.60.120.920">
    <property type="match status" value="5"/>
</dbReference>
<dbReference type="PANTHER" id="PTHR12429">
    <property type="entry name" value="NEURALIZED"/>
    <property type="match status" value="1"/>
</dbReference>
<keyword evidence="4" id="KW-1185">Reference proteome</keyword>
<feature type="compositionally biased region" description="Low complexity" evidence="1">
    <location>
        <begin position="576"/>
        <end position="585"/>
    </location>
</feature>
<feature type="compositionally biased region" description="Basic and acidic residues" evidence="1">
    <location>
        <begin position="588"/>
        <end position="598"/>
    </location>
</feature>
<evidence type="ECO:0000256" key="1">
    <source>
        <dbReference type="SAM" id="MobiDB-lite"/>
    </source>
</evidence>
<dbReference type="Pfam" id="PF07177">
    <property type="entry name" value="Neuralized"/>
    <property type="match status" value="5"/>
</dbReference>
<protein>
    <submittedName>
        <fullName evidence="3">Neuralized-like protein 4</fullName>
    </submittedName>
</protein>
<feature type="domain" description="NHR" evidence="2">
    <location>
        <begin position="821"/>
        <end position="985"/>
    </location>
</feature>
<name>A0AAV4W3I6_9ARAC</name>
<dbReference type="AlphaFoldDB" id="A0AAV4W3I6"/>